<dbReference type="GO" id="GO:0031966">
    <property type="term" value="C:mitochondrial membrane"/>
    <property type="evidence" value="ECO:0007669"/>
    <property type="project" value="UniProtKB-SubCell"/>
</dbReference>
<dbReference type="EMBL" id="JAKELL010000001">
    <property type="protein sequence ID" value="KAH9001238.1"/>
    <property type="molecule type" value="Genomic_DNA"/>
</dbReference>
<evidence type="ECO:0000256" key="6">
    <source>
        <dbReference type="ARBA" id="ARBA00022989"/>
    </source>
</evidence>
<keyword evidence="7" id="KW-0496">Mitochondrion</keyword>
<name>A0AAD4LRF2_9AGAM</name>
<evidence type="ECO:0000256" key="5">
    <source>
        <dbReference type="ARBA" id="ARBA00022737"/>
    </source>
</evidence>
<proteinExistence type="inferred from homology"/>
<accession>A0AAD4LRF2</accession>
<evidence type="ECO:0000256" key="3">
    <source>
        <dbReference type="ARBA" id="ARBA00022448"/>
    </source>
</evidence>
<evidence type="ECO:0000256" key="7">
    <source>
        <dbReference type="ARBA" id="ARBA00023128"/>
    </source>
</evidence>
<keyword evidence="6" id="KW-1133">Transmembrane helix</keyword>
<keyword evidence="5" id="KW-0677">Repeat</keyword>
<dbReference type="GO" id="GO:1990575">
    <property type="term" value="P:mitochondrial L-ornithine transmembrane transport"/>
    <property type="evidence" value="ECO:0007669"/>
    <property type="project" value="TreeGrafter"/>
</dbReference>
<evidence type="ECO:0008006" key="11">
    <source>
        <dbReference type="Google" id="ProtNLM"/>
    </source>
</evidence>
<dbReference type="PANTHER" id="PTHR45624">
    <property type="entry name" value="MITOCHONDRIAL BASIC AMINO ACIDS TRANSPORTER-RELATED"/>
    <property type="match status" value="1"/>
</dbReference>
<organism evidence="9 10">
    <name type="scientific">Lactarius akahatsu</name>
    <dbReference type="NCBI Taxonomy" id="416441"/>
    <lineage>
        <taxon>Eukaryota</taxon>
        <taxon>Fungi</taxon>
        <taxon>Dikarya</taxon>
        <taxon>Basidiomycota</taxon>
        <taxon>Agaricomycotina</taxon>
        <taxon>Agaricomycetes</taxon>
        <taxon>Russulales</taxon>
        <taxon>Russulaceae</taxon>
        <taxon>Lactarius</taxon>
    </lineage>
</organism>
<keyword evidence="3" id="KW-0813">Transport</keyword>
<dbReference type="Gene3D" id="1.50.40.10">
    <property type="entry name" value="Mitochondrial carrier domain"/>
    <property type="match status" value="1"/>
</dbReference>
<reference evidence="9" key="1">
    <citation type="submission" date="2022-01" db="EMBL/GenBank/DDBJ databases">
        <title>Comparative genomics reveals a dynamic genome evolution in the ectomycorrhizal milk-cap (Lactarius) mushrooms.</title>
        <authorList>
            <consortium name="DOE Joint Genome Institute"/>
            <person name="Lebreton A."/>
            <person name="Tang N."/>
            <person name="Kuo A."/>
            <person name="LaButti K."/>
            <person name="Drula E."/>
            <person name="Barry K."/>
            <person name="Clum A."/>
            <person name="Lipzen A."/>
            <person name="Mousain D."/>
            <person name="Ng V."/>
            <person name="Wang R."/>
            <person name="Wang X."/>
            <person name="Dai Y."/>
            <person name="Henrissat B."/>
            <person name="Grigoriev I.V."/>
            <person name="Guerin-Laguette A."/>
            <person name="Yu F."/>
            <person name="Martin F.M."/>
        </authorList>
    </citation>
    <scope>NUCLEOTIDE SEQUENCE</scope>
    <source>
        <strain evidence="9">QP</strain>
    </source>
</reference>
<evidence type="ECO:0000256" key="1">
    <source>
        <dbReference type="ARBA" id="ARBA00004225"/>
    </source>
</evidence>
<evidence type="ECO:0000256" key="4">
    <source>
        <dbReference type="ARBA" id="ARBA00022692"/>
    </source>
</evidence>
<dbReference type="SUPFAM" id="SSF103506">
    <property type="entry name" value="Mitochondrial carrier"/>
    <property type="match status" value="1"/>
</dbReference>
<dbReference type="PANTHER" id="PTHR45624:SF52">
    <property type="entry name" value="MITOCHONDRIAL CARRIER"/>
    <property type="match status" value="1"/>
</dbReference>
<keyword evidence="8" id="KW-0472">Membrane</keyword>
<sequence length="372" mass="40435">MSKESDDPTQGGKGTTNSTYAAVARTLTRGAALYFSRPVRIFRPSKISGWHSLRGLAASDGTSLSPHFVTRLVKTQGLLVIPRHFVPPLLVNAALGTVLWTAYSGTSSLLNGGDNLEAHPIATAAISGAIAGGAQAIVAAPAENARLAIEGGTVGGGWSHAWKEVLRGTVQNQSTEKNTLREMRQVRGWMMEVRDMAGRGWNGWGWGLAKDVCGFSLFFTIFEVTRRLATELKILSVGLVQPFTIADERPTAIQRNLPRTVHGATLVAGGVTAGLAYEVVCRPWDVARRLAYLDRVQSVTTHRPRHHLFSLITRKIHDDGLLFFFRDATSYEEKNPMSLGRQRLLVVARTLGRVGPWGVGFLVWEAFGPGIS</sequence>
<evidence type="ECO:0000256" key="8">
    <source>
        <dbReference type="ARBA" id="ARBA00023136"/>
    </source>
</evidence>
<dbReference type="AlphaFoldDB" id="A0AAD4LRF2"/>
<evidence type="ECO:0000313" key="10">
    <source>
        <dbReference type="Proteomes" id="UP001201163"/>
    </source>
</evidence>
<comment type="similarity">
    <text evidence="2">Belongs to the mitochondrial carrier (TC 2.A.29) family.</text>
</comment>
<keyword evidence="10" id="KW-1185">Reference proteome</keyword>
<comment type="caution">
    <text evidence="9">The sequence shown here is derived from an EMBL/GenBank/DDBJ whole genome shotgun (WGS) entry which is preliminary data.</text>
</comment>
<keyword evidence="4" id="KW-0812">Transmembrane</keyword>
<evidence type="ECO:0000256" key="2">
    <source>
        <dbReference type="ARBA" id="ARBA00006375"/>
    </source>
</evidence>
<dbReference type="InterPro" id="IPR050567">
    <property type="entry name" value="Mitochondrial_Carrier"/>
</dbReference>
<protein>
    <recommendedName>
        <fullName evidence="11">Mitochondrial carrier</fullName>
    </recommendedName>
</protein>
<evidence type="ECO:0000313" key="9">
    <source>
        <dbReference type="EMBL" id="KAH9001238.1"/>
    </source>
</evidence>
<dbReference type="Proteomes" id="UP001201163">
    <property type="component" value="Unassembled WGS sequence"/>
</dbReference>
<gene>
    <name evidence="9" type="ORF">EDB92DRAFT_1825467</name>
</gene>
<dbReference type="InterPro" id="IPR023395">
    <property type="entry name" value="MCP_dom_sf"/>
</dbReference>
<dbReference type="GO" id="GO:0000064">
    <property type="term" value="F:L-ornithine transmembrane transporter activity"/>
    <property type="evidence" value="ECO:0007669"/>
    <property type="project" value="TreeGrafter"/>
</dbReference>
<comment type="subcellular location">
    <subcellularLocation>
        <location evidence="1">Mitochondrion membrane</location>
        <topology evidence="1">Multi-pass membrane protein</topology>
    </subcellularLocation>
</comment>